<dbReference type="OrthoDB" id="4481859at2"/>
<organism evidence="2 3">
    <name type="scientific">Pseudonocardia kunmingensis</name>
    <dbReference type="NCBI Taxonomy" id="630975"/>
    <lineage>
        <taxon>Bacteria</taxon>
        <taxon>Bacillati</taxon>
        <taxon>Actinomycetota</taxon>
        <taxon>Actinomycetes</taxon>
        <taxon>Pseudonocardiales</taxon>
        <taxon>Pseudonocardiaceae</taxon>
        <taxon>Pseudonocardia</taxon>
    </lineage>
</organism>
<dbReference type="RefSeq" id="WP_142058605.1">
    <property type="nucleotide sequence ID" value="NZ_VFPA01000003.1"/>
</dbReference>
<dbReference type="PANTHER" id="PTHR43194">
    <property type="entry name" value="HYDROLASE ALPHA/BETA FOLD FAMILY"/>
    <property type="match status" value="1"/>
</dbReference>
<dbReference type="PRINTS" id="PR00111">
    <property type="entry name" value="ABHYDROLASE"/>
</dbReference>
<dbReference type="EMBL" id="VFPA01000003">
    <property type="protein sequence ID" value="TQM10048.1"/>
    <property type="molecule type" value="Genomic_DNA"/>
</dbReference>
<reference evidence="2 3" key="1">
    <citation type="submission" date="2019-06" db="EMBL/GenBank/DDBJ databases">
        <title>Sequencing the genomes of 1000 actinobacteria strains.</title>
        <authorList>
            <person name="Klenk H.-P."/>
        </authorList>
    </citation>
    <scope>NUCLEOTIDE SEQUENCE [LARGE SCALE GENOMIC DNA]</scope>
    <source>
        <strain evidence="2 3">DSM 45301</strain>
    </source>
</reference>
<evidence type="ECO:0000313" key="2">
    <source>
        <dbReference type="EMBL" id="TQM10048.1"/>
    </source>
</evidence>
<evidence type="ECO:0000259" key="1">
    <source>
        <dbReference type="Pfam" id="PF00561"/>
    </source>
</evidence>
<feature type="domain" description="AB hydrolase-1" evidence="1">
    <location>
        <begin position="27"/>
        <end position="273"/>
    </location>
</feature>
<dbReference type="InterPro" id="IPR050228">
    <property type="entry name" value="Carboxylesterase_BioH"/>
</dbReference>
<dbReference type="Pfam" id="PF00561">
    <property type="entry name" value="Abhydrolase_1"/>
    <property type="match status" value="1"/>
</dbReference>
<dbReference type="InterPro" id="IPR000073">
    <property type="entry name" value="AB_hydrolase_1"/>
</dbReference>
<dbReference type="SUPFAM" id="SSF53474">
    <property type="entry name" value="alpha/beta-Hydrolases"/>
    <property type="match status" value="1"/>
</dbReference>
<sequence>MPADPAVAHVEFAEGRIAYRLLGDTGPPVVLLHGGGLDNSTLTWGRLARELAVDHRVHSPDLPKHGGSRPWRALADQRALEDLVPRLLDHWALPSATLIGLSLGATTAIGAALRHPERVDRLVLASSGGIQDRVPGAGRHELAWLALRTPLSRLITRSQTAATLARHVRGFPFADDVPAEERDRLVAGVVAEHRAKRDGHMFSDWNRVEIGFRRMRTDHRPELHRIACPTLVLHGAADTVVPVRYAREAASLIPGARLVVVEGASHSAPMDHPTEVGAAVREFLDDTRDALPAG</sequence>
<protein>
    <submittedName>
        <fullName evidence="2">Pimeloyl-ACP methyl ester carboxylesterase</fullName>
    </submittedName>
</protein>
<comment type="caution">
    <text evidence="2">The sequence shown here is derived from an EMBL/GenBank/DDBJ whole genome shotgun (WGS) entry which is preliminary data.</text>
</comment>
<dbReference type="PANTHER" id="PTHR43194:SF5">
    <property type="entry name" value="PIMELOYL-[ACYL-CARRIER PROTEIN] METHYL ESTER ESTERASE"/>
    <property type="match status" value="1"/>
</dbReference>
<dbReference type="Gene3D" id="3.40.50.1820">
    <property type="entry name" value="alpha/beta hydrolase"/>
    <property type="match status" value="1"/>
</dbReference>
<keyword evidence="3" id="KW-1185">Reference proteome</keyword>
<proteinExistence type="predicted"/>
<dbReference type="InterPro" id="IPR029058">
    <property type="entry name" value="AB_hydrolase_fold"/>
</dbReference>
<dbReference type="AlphaFoldDB" id="A0A543DL52"/>
<gene>
    <name evidence="2" type="ORF">FB558_5829</name>
</gene>
<dbReference type="GO" id="GO:0003824">
    <property type="term" value="F:catalytic activity"/>
    <property type="evidence" value="ECO:0007669"/>
    <property type="project" value="UniProtKB-ARBA"/>
</dbReference>
<dbReference type="Proteomes" id="UP000315677">
    <property type="component" value="Unassembled WGS sequence"/>
</dbReference>
<evidence type="ECO:0000313" key="3">
    <source>
        <dbReference type="Proteomes" id="UP000315677"/>
    </source>
</evidence>
<name>A0A543DL52_9PSEU</name>
<accession>A0A543DL52</accession>